<reference evidence="7 8" key="1">
    <citation type="submission" date="2020-08" db="EMBL/GenBank/DDBJ databases">
        <title>Genomic Encyclopedia of Type Strains, Phase III (KMG-III): the genomes of soil and plant-associated and newly described type strains.</title>
        <authorList>
            <person name="Whitman W."/>
        </authorList>
    </citation>
    <scope>NUCLEOTIDE SEQUENCE [LARGE SCALE GENOMIC DNA]</scope>
    <source>
        <strain evidence="7 8">CECT 8840</strain>
    </source>
</reference>
<dbReference type="Pfam" id="PF21597">
    <property type="entry name" value="TetR_C_43"/>
    <property type="match status" value="1"/>
</dbReference>
<keyword evidence="1" id="KW-0805">Transcription regulation</keyword>
<feature type="compositionally biased region" description="Basic residues" evidence="5">
    <location>
        <begin position="206"/>
        <end position="216"/>
    </location>
</feature>
<dbReference type="PANTHER" id="PTHR30055">
    <property type="entry name" value="HTH-TYPE TRANSCRIPTIONAL REGULATOR RUTR"/>
    <property type="match status" value="1"/>
</dbReference>
<evidence type="ECO:0000256" key="4">
    <source>
        <dbReference type="PROSITE-ProRule" id="PRU00335"/>
    </source>
</evidence>
<gene>
    <name evidence="7" type="ORF">FHS44_005012</name>
</gene>
<dbReference type="SUPFAM" id="SSF48498">
    <property type="entry name" value="Tetracyclin repressor-like, C-terminal domain"/>
    <property type="match status" value="1"/>
</dbReference>
<evidence type="ECO:0000313" key="8">
    <source>
        <dbReference type="Proteomes" id="UP000552644"/>
    </source>
</evidence>
<evidence type="ECO:0000256" key="5">
    <source>
        <dbReference type="SAM" id="MobiDB-lite"/>
    </source>
</evidence>
<keyword evidence="8" id="KW-1185">Reference proteome</keyword>
<name>A0A7W7VPF1_9ACTN</name>
<sequence>MPEQRHRADALRNSDRIVRAAITALREGGAAVPLEEIARRAGVGIATVYRRFGDRDGVIRACFETYFAEEVEPHALAARTAADPRQGLAGALGAIVDTMASHRALLTAAREAGAFTEAISERFAAPLGDVLAEAQRRGLVRADLLVRDLAAMVVMTLATVGPPGLDGHRRYLALLLDGTRPSDEPLPPPTESSGTGAAVSPAERRPRARARSARTG</sequence>
<dbReference type="Proteomes" id="UP000552644">
    <property type="component" value="Unassembled WGS sequence"/>
</dbReference>
<dbReference type="InterPro" id="IPR009057">
    <property type="entry name" value="Homeodomain-like_sf"/>
</dbReference>
<dbReference type="Gene3D" id="1.10.357.10">
    <property type="entry name" value="Tetracycline Repressor, domain 2"/>
    <property type="match status" value="1"/>
</dbReference>
<dbReference type="PANTHER" id="PTHR30055:SF234">
    <property type="entry name" value="HTH-TYPE TRANSCRIPTIONAL REGULATOR BETI"/>
    <property type="match status" value="1"/>
</dbReference>
<dbReference type="AlphaFoldDB" id="A0A7W7VPF1"/>
<organism evidence="7 8">
    <name type="scientific">Streptosporangium saharense</name>
    <dbReference type="NCBI Taxonomy" id="1706840"/>
    <lineage>
        <taxon>Bacteria</taxon>
        <taxon>Bacillati</taxon>
        <taxon>Actinomycetota</taxon>
        <taxon>Actinomycetes</taxon>
        <taxon>Streptosporangiales</taxon>
        <taxon>Streptosporangiaceae</taxon>
        <taxon>Streptosporangium</taxon>
    </lineage>
</organism>
<dbReference type="Pfam" id="PF00440">
    <property type="entry name" value="TetR_N"/>
    <property type="match status" value="1"/>
</dbReference>
<dbReference type="GO" id="GO:0003700">
    <property type="term" value="F:DNA-binding transcription factor activity"/>
    <property type="evidence" value="ECO:0007669"/>
    <property type="project" value="TreeGrafter"/>
</dbReference>
<dbReference type="GO" id="GO:0000976">
    <property type="term" value="F:transcription cis-regulatory region binding"/>
    <property type="evidence" value="ECO:0007669"/>
    <property type="project" value="TreeGrafter"/>
</dbReference>
<keyword evidence="2 4" id="KW-0238">DNA-binding</keyword>
<dbReference type="InterPro" id="IPR036271">
    <property type="entry name" value="Tet_transcr_reg_TetR-rel_C_sf"/>
</dbReference>
<dbReference type="PROSITE" id="PS50977">
    <property type="entry name" value="HTH_TETR_2"/>
    <property type="match status" value="1"/>
</dbReference>
<keyword evidence="3" id="KW-0804">Transcription</keyword>
<feature type="domain" description="HTH tetR-type" evidence="6">
    <location>
        <begin position="11"/>
        <end position="70"/>
    </location>
</feature>
<evidence type="ECO:0000256" key="2">
    <source>
        <dbReference type="ARBA" id="ARBA00023125"/>
    </source>
</evidence>
<evidence type="ECO:0000313" key="7">
    <source>
        <dbReference type="EMBL" id="MBB4917892.1"/>
    </source>
</evidence>
<protein>
    <submittedName>
        <fullName evidence="7">AcrR family transcriptional regulator</fullName>
    </submittedName>
</protein>
<accession>A0A7W7VPF1</accession>
<evidence type="ECO:0000256" key="3">
    <source>
        <dbReference type="ARBA" id="ARBA00023163"/>
    </source>
</evidence>
<dbReference type="SUPFAM" id="SSF46689">
    <property type="entry name" value="Homeodomain-like"/>
    <property type="match status" value="1"/>
</dbReference>
<comment type="caution">
    <text evidence="7">The sequence shown here is derived from an EMBL/GenBank/DDBJ whole genome shotgun (WGS) entry which is preliminary data.</text>
</comment>
<dbReference type="RefSeq" id="WP_184718565.1">
    <property type="nucleotide sequence ID" value="NZ_JACHJP010000005.1"/>
</dbReference>
<evidence type="ECO:0000259" key="6">
    <source>
        <dbReference type="PROSITE" id="PS50977"/>
    </source>
</evidence>
<feature type="DNA-binding region" description="H-T-H motif" evidence="4">
    <location>
        <begin position="33"/>
        <end position="52"/>
    </location>
</feature>
<dbReference type="EMBL" id="JACHJP010000005">
    <property type="protein sequence ID" value="MBB4917892.1"/>
    <property type="molecule type" value="Genomic_DNA"/>
</dbReference>
<dbReference type="InterPro" id="IPR001647">
    <property type="entry name" value="HTH_TetR"/>
</dbReference>
<dbReference type="InterPro" id="IPR049445">
    <property type="entry name" value="TetR_SbtR-like_C"/>
</dbReference>
<proteinExistence type="predicted"/>
<dbReference type="InterPro" id="IPR050109">
    <property type="entry name" value="HTH-type_TetR-like_transc_reg"/>
</dbReference>
<evidence type="ECO:0000256" key="1">
    <source>
        <dbReference type="ARBA" id="ARBA00023015"/>
    </source>
</evidence>
<feature type="region of interest" description="Disordered" evidence="5">
    <location>
        <begin position="178"/>
        <end position="216"/>
    </location>
</feature>